<evidence type="ECO:0000256" key="4">
    <source>
        <dbReference type="ARBA" id="ARBA00022982"/>
    </source>
</evidence>
<dbReference type="SUPFAM" id="SSF46626">
    <property type="entry name" value="Cytochrome c"/>
    <property type="match status" value="1"/>
</dbReference>
<dbReference type="GO" id="GO:0020037">
    <property type="term" value="F:heme binding"/>
    <property type="evidence" value="ECO:0007669"/>
    <property type="project" value="InterPro"/>
</dbReference>
<keyword evidence="1" id="KW-0813">Transport</keyword>
<dbReference type="PANTHER" id="PTHR40942">
    <property type="match status" value="1"/>
</dbReference>
<comment type="caution">
    <text evidence="8">The sequence shown here is derived from an EMBL/GenBank/DDBJ whole genome shotgun (WGS) entry which is preliminary data.</text>
</comment>
<evidence type="ECO:0000259" key="7">
    <source>
        <dbReference type="PROSITE" id="PS51007"/>
    </source>
</evidence>
<dbReference type="InterPro" id="IPR036909">
    <property type="entry name" value="Cyt_c-like_dom_sf"/>
</dbReference>
<evidence type="ECO:0000256" key="6">
    <source>
        <dbReference type="PROSITE-ProRule" id="PRU00433"/>
    </source>
</evidence>
<dbReference type="InterPro" id="IPR002323">
    <property type="entry name" value="Cyt_CIE"/>
</dbReference>
<name>A0A2A5WX69_9GAMM</name>
<dbReference type="EMBL" id="NTKD01000006">
    <property type="protein sequence ID" value="PDH41109.1"/>
    <property type="molecule type" value="Genomic_DNA"/>
</dbReference>
<gene>
    <name evidence="8" type="ORF">CNE99_02195</name>
</gene>
<proteinExistence type="predicted"/>
<sequence length="141" mass="14462">MFIFEGSAVNRGLLIAIFLCVLPAYAGPVEDAIEDRIARVGSVCVEGLGCASASVSSGGGGAEGPESFYSVSCATCHAMGIANAPKFGDASQWSARIDKGREVLYNSVINGIGTMPAGGTCANCSEDDLKAIVDYMLDALE</sequence>
<dbReference type="PRINTS" id="PR00607">
    <property type="entry name" value="CYTCHROMECIE"/>
</dbReference>
<dbReference type="AlphaFoldDB" id="A0A2A5WX69"/>
<dbReference type="GO" id="GO:0009055">
    <property type="term" value="F:electron transfer activity"/>
    <property type="evidence" value="ECO:0007669"/>
    <property type="project" value="InterPro"/>
</dbReference>
<keyword evidence="5 6" id="KW-0408">Iron</keyword>
<organism evidence="8 9">
    <name type="scientific">OM182 bacterium MED-G24</name>
    <dbReference type="NCBI Taxonomy" id="1986255"/>
    <lineage>
        <taxon>Bacteria</taxon>
        <taxon>Pseudomonadati</taxon>
        <taxon>Pseudomonadota</taxon>
        <taxon>Gammaproteobacteria</taxon>
        <taxon>OMG group</taxon>
        <taxon>OM182 clade</taxon>
    </lineage>
</organism>
<dbReference type="Pfam" id="PF13442">
    <property type="entry name" value="Cytochrome_CBB3"/>
    <property type="match status" value="1"/>
</dbReference>
<reference evidence="8 9" key="1">
    <citation type="submission" date="2017-08" db="EMBL/GenBank/DDBJ databases">
        <title>Fine stratification of microbial communities through a metagenomic profile of the photic zone.</title>
        <authorList>
            <person name="Haro-Moreno J.M."/>
            <person name="Lopez-Perez M."/>
            <person name="De La Torre J."/>
            <person name="Picazo A."/>
            <person name="Camacho A."/>
            <person name="Rodriguez-Valera F."/>
        </authorList>
    </citation>
    <scope>NUCLEOTIDE SEQUENCE [LARGE SCALE GENOMIC DNA]</scope>
    <source>
        <strain evidence="8">MED-G24</strain>
    </source>
</reference>
<keyword evidence="3 6" id="KW-0479">Metal-binding</keyword>
<dbReference type="InterPro" id="IPR009056">
    <property type="entry name" value="Cyt_c-like_dom"/>
</dbReference>
<dbReference type="PANTHER" id="PTHR40942:SF4">
    <property type="entry name" value="CYTOCHROME C5"/>
    <property type="match status" value="1"/>
</dbReference>
<dbReference type="GO" id="GO:0005506">
    <property type="term" value="F:iron ion binding"/>
    <property type="evidence" value="ECO:0007669"/>
    <property type="project" value="InterPro"/>
</dbReference>
<dbReference type="PROSITE" id="PS51007">
    <property type="entry name" value="CYTC"/>
    <property type="match status" value="1"/>
</dbReference>
<keyword evidence="2 6" id="KW-0349">Heme</keyword>
<feature type="domain" description="Cytochrome c" evidence="7">
    <location>
        <begin position="59"/>
        <end position="140"/>
    </location>
</feature>
<evidence type="ECO:0000256" key="1">
    <source>
        <dbReference type="ARBA" id="ARBA00022448"/>
    </source>
</evidence>
<keyword evidence="4" id="KW-0249">Electron transport</keyword>
<evidence type="ECO:0000256" key="3">
    <source>
        <dbReference type="ARBA" id="ARBA00022723"/>
    </source>
</evidence>
<protein>
    <submittedName>
        <fullName evidence="8">Cytochrome c5 family protein</fullName>
    </submittedName>
</protein>
<evidence type="ECO:0000313" key="8">
    <source>
        <dbReference type="EMBL" id="PDH41109.1"/>
    </source>
</evidence>
<dbReference type="Proteomes" id="UP000219327">
    <property type="component" value="Unassembled WGS sequence"/>
</dbReference>
<accession>A0A2A5WX69</accession>
<dbReference type="Gene3D" id="1.10.760.10">
    <property type="entry name" value="Cytochrome c-like domain"/>
    <property type="match status" value="1"/>
</dbReference>
<evidence type="ECO:0000256" key="5">
    <source>
        <dbReference type="ARBA" id="ARBA00023004"/>
    </source>
</evidence>
<evidence type="ECO:0000256" key="2">
    <source>
        <dbReference type="ARBA" id="ARBA00022617"/>
    </source>
</evidence>
<evidence type="ECO:0000313" key="9">
    <source>
        <dbReference type="Proteomes" id="UP000219327"/>
    </source>
</evidence>